<evidence type="ECO:0000313" key="2">
    <source>
        <dbReference type="Proteomes" id="UP001303046"/>
    </source>
</evidence>
<reference evidence="1 2" key="1">
    <citation type="submission" date="2023-08" db="EMBL/GenBank/DDBJ databases">
        <title>A Necator americanus chromosomal reference genome.</title>
        <authorList>
            <person name="Ilik V."/>
            <person name="Petrzelkova K.J."/>
            <person name="Pardy F."/>
            <person name="Fuh T."/>
            <person name="Niatou-Singa F.S."/>
            <person name="Gouil Q."/>
            <person name="Baker L."/>
            <person name="Ritchie M.E."/>
            <person name="Jex A.R."/>
            <person name="Gazzola D."/>
            <person name="Li H."/>
            <person name="Toshio Fujiwara R."/>
            <person name="Zhan B."/>
            <person name="Aroian R.V."/>
            <person name="Pafco B."/>
            <person name="Schwarz E.M."/>
        </authorList>
    </citation>
    <scope>NUCLEOTIDE SEQUENCE [LARGE SCALE GENOMIC DNA]</scope>
    <source>
        <strain evidence="1 2">Aroian</strain>
        <tissue evidence="1">Whole animal</tissue>
    </source>
</reference>
<dbReference type="Gene3D" id="3.10.450.50">
    <property type="match status" value="1"/>
</dbReference>
<dbReference type="InterPro" id="IPR027843">
    <property type="entry name" value="DUF4440"/>
</dbReference>
<dbReference type="KEGG" id="nai:NECAME_07259"/>
<dbReference type="CTD" id="25347289"/>
<evidence type="ECO:0000313" key="1">
    <source>
        <dbReference type="EMBL" id="KAK6758847.1"/>
    </source>
</evidence>
<name>A0ABR1E832_NECAM</name>
<proteinExistence type="predicted"/>
<sequence length="139" mass="16011">MISGVLSWPTAVFVMKSEEVKAILKPLYDAMEKHYYNGELEKSLDYFHTDAVVVSKGQEVQYGKKQIAEAFKKFTEEHGVVKFARSNENFCGAECCLCMSCDVTLDTPKKGKQKAKVFHIWRKEDGKWKLFHDEYQICA</sequence>
<keyword evidence="2" id="KW-1185">Reference proteome</keyword>
<organism evidence="1 2">
    <name type="scientific">Necator americanus</name>
    <name type="common">Human hookworm</name>
    <dbReference type="NCBI Taxonomy" id="51031"/>
    <lineage>
        <taxon>Eukaryota</taxon>
        <taxon>Metazoa</taxon>
        <taxon>Ecdysozoa</taxon>
        <taxon>Nematoda</taxon>
        <taxon>Chromadorea</taxon>
        <taxon>Rhabditida</taxon>
        <taxon>Rhabditina</taxon>
        <taxon>Rhabditomorpha</taxon>
        <taxon>Strongyloidea</taxon>
        <taxon>Ancylostomatidae</taxon>
        <taxon>Bunostominae</taxon>
        <taxon>Necator</taxon>
    </lineage>
</organism>
<comment type="caution">
    <text evidence="1">The sequence shown here is derived from an EMBL/GenBank/DDBJ whole genome shotgun (WGS) entry which is preliminary data.</text>
</comment>
<dbReference type="Pfam" id="PF14534">
    <property type="entry name" value="DUF4440"/>
    <property type="match status" value="1"/>
</dbReference>
<dbReference type="SUPFAM" id="SSF54427">
    <property type="entry name" value="NTF2-like"/>
    <property type="match status" value="1"/>
</dbReference>
<gene>
    <name evidence="1" type="primary">Necator_chrV.g21005</name>
    <name evidence="1" type="ORF">RB195_016212</name>
</gene>
<dbReference type="EMBL" id="JAVFWL010000005">
    <property type="protein sequence ID" value="KAK6758847.1"/>
    <property type="molecule type" value="Genomic_DNA"/>
</dbReference>
<accession>A0ABR1E832</accession>
<dbReference type="InterPro" id="IPR032710">
    <property type="entry name" value="NTF2-like_dom_sf"/>
</dbReference>
<protein>
    <submittedName>
        <fullName evidence="1">Uncharacterized protein</fullName>
    </submittedName>
</protein>
<dbReference type="Proteomes" id="UP001303046">
    <property type="component" value="Unassembled WGS sequence"/>
</dbReference>